<keyword evidence="2" id="KW-0808">Transferase</keyword>
<keyword evidence="4" id="KW-0067">ATP-binding</keyword>
<name>A0A1H5XDS9_9GAMM</name>
<dbReference type="CDD" id="cd13970">
    <property type="entry name" value="ABC1_ADCK3"/>
    <property type="match status" value="1"/>
</dbReference>
<keyword evidence="3" id="KW-0547">Nucleotide-binding</keyword>
<dbReference type="GO" id="GO:0005524">
    <property type="term" value="F:ATP binding"/>
    <property type="evidence" value="ECO:0007669"/>
    <property type="project" value="UniProtKB-KW"/>
</dbReference>
<dbReference type="PANTHER" id="PTHR43851">
    <property type="match status" value="1"/>
</dbReference>
<dbReference type="InterPro" id="IPR034646">
    <property type="entry name" value="ADCK3_dom"/>
</dbReference>
<dbReference type="PANTHER" id="PTHR43851:SF3">
    <property type="entry name" value="COENZYME Q8"/>
    <property type="match status" value="1"/>
</dbReference>
<dbReference type="InterPro" id="IPR011009">
    <property type="entry name" value="Kinase-like_dom_sf"/>
</dbReference>
<reference evidence="6 7" key="1">
    <citation type="submission" date="2016-10" db="EMBL/GenBank/DDBJ databases">
        <authorList>
            <person name="de Groot N.N."/>
        </authorList>
    </citation>
    <scope>NUCLEOTIDE SEQUENCE [LARGE SCALE GENOMIC DNA]</scope>
    <source>
        <strain evidence="6 7">DSM 22012</strain>
    </source>
</reference>
<evidence type="ECO:0000259" key="5">
    <source>
        <dbReference type="Pfam" id="PF03109"/>
    </source>
</evidence>
<evidence type="ECO:0000313" key="7">
    <source>
        <dbReference type="Proteomes" id="UP000236745"/>
    </source>
</evidence>
<dbReference type="InterPro" id="IPR051409">
    <property type="entry name" value="Atypical_kinase_ADCK"/>
</dbReference>
<evidence type="ECO:0000256" key="1">
    <source>
        <dbReference type="ARBA" id="ARBA00009670"/>
    </source>
</evidence>
<comment type="similarity">
    <text evidence="1">Belongs to the protein kinase superfamily. ADCK protein kinase family.</text>
</comment>
<dbReference type="Pfam" id="PF03109">
    <property type="entry name" value="ABC1"/>
    <property type="match status" value="1"/>
</dbReference>
<dbReference type="GO" id="GO:0016740">
    <property type="term" value="F:transferase activity"/>
    <property type="evidence" value="ECO:0007669"/>
    <property type="project" value="UniProtKB-KW"/>
</dbReference>
<feature type="domain" description="ABC1 atypical kinase-like" evidence="5">
    <location>
        <begin position="101"/>
        <end position="343"/>
    </location>
</feature>
<evidence type="ECO:0000256" key="4">
    <source>
        <dbReference type="ARBA" id="ARBA00022840"/>
    </source>
</evidence>
<accession>A0A1H5XDS9</accession>
<dbReference type="AlphaFoldDB" id="A0A1H5XDS9"/>
<dbReference type="EMBL" id="FNVQ01000001">
    <property type="protein sequence ID" value="SEG09918.1"/>
    <property type="molecule type" value="Genomic_DNA"/>
</dbReference>
<gene>
    <name evidence="6" type="ORF">SAMN05444390_1011355</name>
</gene>
<sequence length="448" mass="49703">MSNDKPQRRSAAVPQGRFSRMVRLGGLAGRIAGNVLADGSRHLAQGKRPAINDLLLTPRNLTQVADKLATMRGAAMKVGQLISMDAGTVLPRELSSILDRLRQDAVIMPSAQLVSVLESNWGEEWDRKLARFSFEPVAAASIGQVHEALSHDGERLAIKIQYPGVRESIDSDIANVCSLLRMAGLLPRSQDIEPLIDEARYQLKQEADYRHEGTQLEHYRNLLTGFARRDELAIPGFHQALSTDRILAMDYLDGEPLEQILTVRPDLANRVLSLLMELFFAELFQFHAVQTDPNPANYLYNRAEDRLVLLDFGAVRHFSADFVGRYGAALNAAADNDRQQLAHALEVLGFFRSGADVANRDVVLDIFLMAAEPLRQSGPYDFGASDLARRIHSRGMSVSKDPEDWHTPPPDVLFLHRKMAGLYLMAARFGAKIDVATPFKMALGAEVD</sequence>
<dbReference type="GO" id="GO:0006744">
    <property type="term" value="P:ubiquinone biosynthetic process"/>
    <property type="evidence" value="ECO:0007669"/>
    <property type="project" value="TreeGrafter"/>
</dbReference>
<evidence type="ECO:0000256" key="2">
    <source>
        <dbReference type="ARBA" id="ARBA00022679"/>
    </source>
</evidence>
<dbReference type="InterPro" id="IPR004147">
    <property type="entry name" value="ABC1_dom"/>
</dbReference>
<dbReference type="OrthoDB" id="9795390at2"/>
<protein>
    <submittedName>
        <fullName evidence="6">ABC1 family protein</fullName>
    </submittedName>
</protein>
<organism evidence="6 7">
    <name type="scientific">Marinobacterium lutimaris</name>
    <dbReference type="NCBI Taxonomy" id="568106"/>
    <lineage>
        <taxon>Bacteria</taxon>
        <taxon>Pseudomonadati</taxon>
        <taxon>Pseudomonadota</taxon>
        <taxon>Gammaproteobacteria</taxon>
        <taxon>Oceanospirillales</taxon>
        <taxon>Oceanospirillaceae</taxon>
        <taxon>Marinobacterium</taxon>
    </lineage>
</organism>
<dbReference type="SUPFAM" id="SSF56112">
    <property type="entry name" value="Protein kinase-like (PK-like)"/>
    <property type="match status" value="1"/>
</dbReference>
<dbReference type="RefSeq" id="WP_104002265.1">
    <property type="nucleotide sequence ID" value="NZ_FNVQ01000001.1"/>
</dbReference>
<proteinExistence type="inferred from homology"/>
<evidence type="ECO:0000256" key="3">
    <source>
        <dbReference type="ARBA" id="ARBA00022741"/>
    </source>
</evidence>
<keyword evidence="7" id="KW-1185">Reference proteome</keyword>
<evidence type="ECO:0000313" key="6">
    <source>
        <dbReference type="EMBL" id="SEG09918.1"/>
    </source>
</evidence>
<dbReference type="Proteomes" id="UP000236745">
    <property type="component" value="Unassembled WGS sequence"/>
</dbReference>